<protein>
    <submittedName>
        <fullName evidence="2">Got1/Sft2-like vescicle transport protein family</fullName>
    </submittedName>
</protein>
<name>A0A1D6Q4E9_MAIZE</name>
<sequence>GRNVSLVFTLTFQRRHTAAAVSSSSRSAGAPSSPPFRTRARHAGNGSGAQALSDGVSGFPSRLSPVASRPSLRSSAHRPVTQRSVSGPLKCSCIAIFNCWGHGLRD</sequence>
<evidence type="ECO:0000256" key="1">
    <source>
        <dbReference type="SAM" id="MobiDB-lite"/>
    </source>
</evidence>
<feature type="non-terminal residue" evidence="2">
    <location>
        <position position="1"/>
    </location>
</feature>
<dbReference type="AlphaFoldDB" id="A0A1D6Q4E9"/>
<feature type="region of interest" description="Disordered" evidence="1">
    <location>
        <begin position="19"/>
        <end position="86"/>
    </location>
</feature>
<evidence type="ECO:0000313" key="2">
    <source>
        <dbReference type="EMBL" id="AQK53436.1"/>
    </source>
</evidence>
<reference evidence="2" key="1">
    <citation type="submission" date="2015-12" db="EMBL/GenBank/DDBJ databases">
        <title>Update maize B73 reference genome by single molecule sequencing technologies.</title>
        <authorList>
            <consortium name="Maize Genome Sequencing Project"/>
            <person name="Ware D."/>
        </authorList>
    </citation>
    <scope>NUCLEOTIDE SEQUENCE</scope>
    <source>
        <tissue evidence="2">Seedling</tissue>
    </source>
</reference>
<accession>A0A1D6Q4E9</accession>
<proteinExistence type="predicted"/>
<dbReference type="EMBL" id="CM000780">
    <property type="protein sequence ID" value="AQK53436.1"/>
    <property type="molecule type" value="Genomic_DNA"/>
</dbReference>
<feature type="compositionally biased region" description="Low complexity" evidence="1">
    <location>
        <begin position="19"/>
        <end position="31"/>
    </location>
</feature>
<organism evidence="2">
    <name type="scientific">Zea mays</name>
    <name type="common">Maize</name>
    <dbReference type="NCBI Taxonomy" id="4577"/>
    <lineage>
        <taxon>Eukaryota</taxon>
        <taxon>Viridiplantae</taxon>
        <taxon>Streptophyta</taxon>
        <taxon>Embryophyta</taxon>
        <taxon>Tracheophyta</taxon>
        <taxon>Spermatophyta</taxon>
        <taxon>Magnoliopsida</taxon>
        <taxon>Liliopsida</taxon>
        <taxon>Poales</taxon>
        <taxon>Poaceae</taxon>
        <taxon>PACMAD clade</taxon>
        <taxon>Panicoideae</taxon>
        <taxon>Andropogonodae</taxon>
        <taxon>Andropogoneae</taxon>
        <taxon>Tripsacinae</taxon>
        <taxon>Zea</taxon>
    </lineage>
</organism>
<gene>
    <name evidence="2" type="ORF">ZEAMMB73_Zm00001d051009</name>
</gene>